<dbReference type="GO" id="GO:0005886">
    <property type="term" value="C:plasma membrane"/>
    <property type="evidence" value="ECO:0007669"/>
    <property type="project" value="UniProtKB-SubCell"/>
</dbReference>
<feature type="transmembrane region" description="Helical" evidence="8">
    <location>
        <begin position="254"/>
        <end position="274"/>
    </location>
</feature>
<dbReference type="InterPro" id="IPR036259">
    <property type="entry name" value="MFS_trans_sf"/>
</dbReference>
<keyword evidence="3 8" id="KW-1003">Cell membrane</keyword>
<dbReference type="InterPro" id="IPR020846">
    <property type="entry name" value="MFS_dom"/>
</dbReference>
<dbReference type="eggNOG" id="COG2814">
    <property type="taxonomic scope" value="Bacteria"/>
</dbReference>
<organism evidence="10 11">
    <name type="scientific">Providencia burhodogranariea DSM 19968</name>
    <dbReference type="NCBI Taxonomy" id="1141662"/>
    <lineage>
        <taxon>Bacteria</taxon>
        <taxon>Pseudomonadati</taxon>
        <taxon>Pseudomonadota</taxon>
        <taxon>Gammaproteobacteria</taxon>
        <taxon>Enterobacterales</taxon>
        <taxon>Morganellaceae</taxon>
        <taxon>Providencia</taxon>
    </lineage>
</organism>
<feature type="transmembrane region" description="Helical" evidence="8">
    <location>
        <begin position="216"/>
        <end position="242"/>
    </location>
</feature>
<keyword evidence="11" id="KW-1185">Reference proteome</keyword>
<feature type="transmembrane region" description="Helical" evidence="8">
    <location>
        <begin position="107"/>
        <end position="127"/>
    </location>
</feature>
<protein>
    <recommendedName>
        <fullName evidence="8">Multidrug resistance protein MdtG</fullName>
    </recommendedName>
</protein>
<name>K8WQR6_9GAMM</name>
<dbReference type="PROSITE" id="PS50850">
    <property type="entry name" value="MFS"/>
    <property type="match status" value="1"/>
</dbReference>
<keyword evidence="6 8" id="KW-1133">Transmembrane helix</keyword>
<dbReference type="HAMAP" id="MF_01528">
    <property type="entry name" value="MFS_MdtG"/>
    <property type="match status" value="1"/>
</dbReference>
<dbReference type="PATRIC" id="fig|1141662.3.peg.1751"/>
<dbReference type="HOGENOM" id="CLU_001265_57_3_6"/>
<feature type="transmembrane region" description="Helical" evidence="8">
    <location>
        <begin position="370"/>
        <end position="392"/>
    </location>
</feature>
<sequence length="406" mass="44589">MFNRSNDWKRNLYFVWFGCFLTGAAFSLIMPFLPLYIEKLGVTDHDSLSLWTGAVFSITFLFSAIAAPFWGRLSDRKGRKLMLLRSALGMAIVMVLIGFAQNIWQLLILRAILGLLGGFVPNANALIATQVPVKKTGWAMGMLATGSVSGALIGPLIGGLLADQYGLRPVFFITAIVLFICFFVTLFYVNERFTPVSRKDALTNKQVFSSLKNKNLVISLFFTTMIIQAAMGSINPVITLYIRDLSNNIENLAFISGVIASIPGVAALISAPRLGKLSDRIGPEKVLLAVLGASIFVIFPMGLVSSYWELGILRFLQGALNAALLPAVQTLIVYNISHQVTGRIFSYNQALRDVGNVTGPLMGAFVAASYGFNSVFFFTAALVLFNLIYSWYMIKRQSQDIKPNID</sequence>
<comment type="similarity">
    <text evidence="8">Belongs to the major facilitator superfamily. DHA1 family. MdtG (TC 2.A.1.2.20) subfamily.</text>
</comment>
<gene>
    <name evidence="8" type="primary">mdtG</name>
    <name evidence="10" type="ORF">OOA_08632</name>
</gene>
<evidence type="ECO:0000256" key="8">
    <source>
        <dbReference type="HAMAP-Rule" id="MF_01528"/>
    </source>
</evidence>
<dbReference type="STRING" id="1141662.OOA_08632"/>
<dbReference type="Gene3D" id="1.20.1250.20">
    <property type="entry name" value="MFS general substrate transporter like domains"/>
    <property type="match status" value="2"/>
</dbReference>
<dbReference type="AlphaFoldDB" id="K8WQR6"/>
<evidence type="ECO:0000256" key="5">
    <source>
        <dbReference type="ARBA" id="ARBA00022692"/>
    </source>
</evidence>
<dbReference type="SUPFAM" id="SSF103473">
    <property type="entry name" value="MFS general substrate transporter"/>
    <property type="match status" value="1"/>
</dbReference>
<feature type="transmembrane region" description="Helical" evidence="8">
    <location>
        <begin position="12"/>
        <end position="37"/>
    </location>
</feature>
<dbReference type="Pfam" id="PF07690">
    <property type="entry name" value="MFS_1"/>
    <property type="match status" value="1"/>
</dbReference>
<evidence type="ECO:0000313" key="11">
    <source>
        <dbReference type="Proteomes" id="UP000009336"/>
    </source>
</evidence>
<dbReference type="OrthoDB" id="65739at2"/>
<proteinExistence type="inferred from homology"/>
<dbReference type="FunFam" id="1.20.1250.20:FF:000022">
    <property type="entry name" value="Multidrug resistance protein MdtG"/>
    <property type="match status" value="1"/>
</dbReference>
<dbReference type="EMBL" id="AKKL01000021">
    <property type="protein sequence ID" value="EKT62301.1"/>
    <property type="molecule type" value="Genomic_DNA"/>
</dbReference>
<feature type="transmembrane region" description="Helical" evidence="8">
    <location>
        <begin position="49"/>
        <end position="70"/>
    </location>
</feature>
<evidence type="ECO:0000256" key="6">
    <source>
        <dbReference type="ARBA" id="ARBA00022989"/>
    </source>
</evidence>
<dbReference type="CDD" id="cd17391">
    <property type="entry name" value="MFS_MdtG_MDR_like"/>
    <property type="match status" value="1"/>
</dbReference>
<evidence type="ECO:0000256" key="4">
    <source>
        <dbReference type="ARBA" id="ARBA00022519"/>
    </source>
</evidence>
<keyword evidence="7 8" id="KW-0472">Membrane</keyword>
<keyword evidence="4" id="KW-0997">Cell inner membrane</keyword>
<feature type="transmembrane region" description="Helical" evidence="8">
    <location>
        <begin position="139"/>
        <end position="158"/>
    </location>
</feature>
<dbReference type="InterPro" id="IPR023692">
    <property type="entry name" value="Mutidrug-R_MdtG"/>
</dbReference>
<evidence type="ECO:0000259" key="9">
    <source>
        <dbReference type="PROSITE" id="PS50850"/>
    </source>
</evidence>
<dbReference type="PANTHER" id="PTHR43414:SF6">
    <property type="entry name" value="MULTIDRUG RESISTANCE PROTEIN MDTG"/>
    <property type="match status" value="1"/>
</dbReference>
<keyword evidence="2 8" id="KW-0813">Transport</keyword>
<dbReference type="NCBIfam" id="NF007372">
    <property type="entry name" value="PRK09874.1"/>
    <property type="match status" value="1"/>
</dbReference>
<dbReference type="InterPro" id="IPR011701">
    <property type="entry name" value="MFS"/>
</dbReference>
<feature type="transmembrane region" description="Helical" evidence="8">
    <location>
        <begin position="170"/>
        <end position="189"/>
    </location>
</feature>
<dbReference type="RefSeq" id="WP_008911747.1">
    <property type="nucleotide sequence ID" value="NZ_KB233222.1"/>
</dbReference>
<evidence type="ECO:0000313" key="10">
    <source>
        <dbReference type="EMBL" id="EKT62301.1"/>
    </source>
</evidence>
<dbReference type="GO" id="GO:0022857">
    <property type="term" value="F:transmembrane transporter activity"/>
    <property type="evidence" value="ECO:0007669"/>
    <property type="project" value="UniProtKB-UniRule"/>
</dbReference>
<evidence type="ECO:0000256" key="3">
    <source>
        <dbReference type="ARBA" id="ARBA00022475"/>
    </source>
</evidence>
<feature type="transmembrane region" description="Helical" evidence="8">
    <location>
        <begin position="286"/>
        <end position="308"/>
    </location>
</feature>
<evidence type="ECO:0000256" key="1">
    <source>
        <dbReference type="ARBA" id="ARBA00004651"/>
    </source>
</evidence>
<keyword evidence="5 8" id="KW-0812">Transmembrane</keyword>
<accession>K8WQR6</accession>
<reference evidence="10 11" key="1">
    <citation type="journal article" date="2012" name="BMC Genomics">
        <title>Comparative genomics of bacteria in the genus Providencia isolated from wild Drosophila melanogaster.</title>
        <authorList>
            <person name="Galac M.R."/>
            <person name="Lazzaro B.P."/>
        </authorList>
    </citation>
    <scope>NUCLEOTIDE SEQUENCE [LARGE SCALE GENOMIC DNA]</scope>
    <source>
        <strain evidence="10 11">DSM 19968</strain>
    </source>
</reference>
<dbReference type="InterPro" id="IPR001958">
    <property type="entry name" value="Tet-R_TetA/multi-R_MdtG-like"/>
</dbReference>
<evidence type="ECO:0000256" key="7">
    <source>
        <dbReference type="ARBA" id="ARBA00023136"/>
    </source>
</evidence>
<dbReference type="PANTHER" id="PTHR43414">
    <property type="entry name" value="MULTIDRUG RESISTANCE PROTEIN MDTG"/>
    <property type="match status" value="1"/>
</dbReference>
<dbReference type="PRINTS" id="PR01035">
    <property type="entry name" value="TCRTETA"/>
</dbReference>
<feature type="domain" description="Major facilitator superfamily (MFS) profile" evidence="9">
    <location>
        <begin position="11"/>
        <end position="398"/>
    </location>
</feature>
<feature type="transmembrane region" description="Helical" evidence="8">
    <location>
        <begin position="82"/>
        <end position="101"/>
    </location>
</feature>
<comment type="subcellular location">
    <subcellularLocation>
        <location evidence="1 8">Cell membrane</location>
        <topology evidence="1 8">Multi-pass membrane protein</topology>
    </subcellularLocation>
</comment>
<evidence type="ECO:0000256" key="2">
    <source>
        <dbReference type="ARBA" id="ARBA00022448"/>
    </source>
</evidence>
<dbReference type="Proteomes" id="UP000009336">
    <property type="component" value="Unassembled WGS sequence"/>
</dbReference>
<comment type="caution">
    <text evidence="10">The sequence shown here is derived from an EMBL/GenBank/DDBJ whole genome shotgun (WGS) entry which is preliminary data.</text>
</comment>